<protein>
    <submittedName>
        <fullName evidence="1">Uncharacterized protein</fullName>
    </submittedName>
</protein>
<evidence type="ECO:0000313" key="1">
    <source>
        <dbReference type="EMBL" id="JAH35304.1"/>
    </source>
</evidence>
<reference evidence="1" key="1">
    <citation type="submission" date="2014-11" db="EMBL/GenBank/DDBJ databases">
        <authorList>
            <person name="Amaro Gonzalez C."/>
        </authorList>
    </citation>
    <scope>NUCLEOTIDE SEQUENCE</scope>
</reference>
<name>A0A0E9S1M2_ANGAN</name>
<dbReference type="AlphaFoldDB" id="A0A0E9S1M2"/>
<accession>A0A0E9S1M2</accession>
<dbReference type="EMBL" id="GBXM01073273">
    <property type="protein sequence ID" value="JAH35304.1"/>
    <property type="molecule type" value="Transcribed_RNA"/>
</dbReference>
<organism evidence="1">
    <name type="scientific">Anguilla anguilla</name>
    <name type="common">European freshwater eel</name>
    <name type="synonym">Muraena anguilla</name>
    <dbReference type="NCBI Taxonomy" id="7936"/>
    <lineage>
        <taxon>Eukaryota</taxon>
        <taxon>Metazoa</taxon>
        <taxon>Chordata</taxon>
        <taxon>Craniata</taxon>
        <taxon>Vertebrata</taxon>
        <taxon>Euteleostomi</taxon>
        <taxon>Actinopterygii</taxon>
        <taxon>Neopterygii</taxon>
        <taxon>Teleostei</taxon>
        <taxon>Anguilliformes</taxon>
        <taxon>Anguillidae</taxon>
        <taxon>Anguilla</taxon>
    </lineage>
</organism>
<proteinExistence type="predicted"/>
<sequence>MHASPSCNSHSIQKFVNHLLIIHFIEMSNHYLQNMLFSV</sequence>
<reference evidence="1" key="2">
    <citation type="journal article" date="2015" name="Fish Shellfish Immunol.">
        <title>Early steps in the European eel (Anguilla anguilla)-Vibrio vulnificus interaction in the gills: Role of the RtxA13 toxin.</title>
        <authorList>
            <person name="Callol A."/>
            <person name="Pajuelo D."/>
            <person name="Ebbesson L."/>
            <person name="Teles M."/>
            <person name="MacKenzie S."/>
            <person name="Amaro C."/>
        </authorList>
    </citation>
    <scope>NUCLEOTIDE SEQUENCE</scope>
</reference>